<evidence type="ECO:0000259" key="6">
    <source>
        <dbReference type="Pfam" id="PF00324"/>
    </source>
</evidence>
<feature type="transmembrane region" description="Helical" evidence="5">
    <location>
        <begin position="49"/>
        <end position="70"/>
    </location>
</feature>
<evidence type="ECO:0000256" key="3">
    <source>
        <dbReference type="ARBA" id="ARBA00022989"/>
    </source>
</evidence>
<dbReference type="PANTHER" id="PTHR42770:SF7">
    <property type="entry name" value="MEMBRANE PROTEIN"/>
    <property type="match status" value="1"/>
</dbReference>
<feature type="transmembrane region" description="Helical" evidence="5">
    <location>
        <begin position="425"/>
        <end position="443"/>
    </location>
</feature>
<evidence type="ECO:0000256" key="2">
    <source>
        <dbReference type="ARBA" id="ARBA00022692"/>
    </source>
</evidence>
<sequence length="482" mass="51750">MAYDNNSGLKLKCLEFKDLFAQSIATIGPSGGPLVAIPMVAASAGNGTWLSFAIAVVGVIFIGKNINSFAREYSGTGSLYGYIIRGIGPRFGIIGAWALVIAYIACAASVAPLFASYLNVIINPIGIYIPSVLIIGIVSFAAWFLAWKDISLSSKVMLYIEIASLIIGVILAFIVVFKLGSNVDTAQLNVKAFSGSGVMQGTILAFMCMVGFESATMLGDEAKNPLKNIPKAVTLSAFIAGLYYIVNSYVYISAFRFLNDKYTTSQAPVTEVATHFGVSALAVLLTIGAVVSSLAVVLASINAGARGLYEMSKNGILNENISNTHKKNRTPHVAIGVVSIITFVLPTILTLSKVGLSGIWGLVGSISSLGFLTTYLLIDIAAPIFLYHKKKLRPTNIIISVIGGISVLIPFIGSVYPIPPYPNNLLVYIFIVLLASGFIRFLWKCRKQPDIILNIKLQLDDAYNSSPKERKSQYKDKNNMAI</sequence>
<dbReference type="RefSeq" id="WP_369703100.1">
    <property type="nucleotide sequence ID" value="NZ_JBGEWD010000002.1"/>
</dbReference>
<protein>
    <submittedName>
        <fullName evidence="7">APC family permease</fullName>
    </submittedName>
</protein>
<dbReference type="PANTHER" id="PTHR42770">
    <property type="entry name" value="AMINO ACID TRANSPORTER-RELATED"/>
    <property type="match status" value="1"/>
</dbReference>
<comment type="caution">
    <text evidence="7">The sequence shown here is derived from an EMBL/GenBank/DDBJ whole genome shotgun (WGS) entry which is preliminary data.</text>
</comment>
<name>A0ABV4BK88_9CLOT</name>
<dbReference type="InterPro" id="IPR004841">
    <property type="entry name" value="AA-permease/SLC12A_dom"/>
</dbReference>
<evidence type="ECO:0000256" key="1">
    <source>
        <dbReference type="ARBA" id="ARBA00004141"/>
    </source>
</evidence>
<feature type="domain" description="Amino acid permease/ SLC12A" evidence="6">
    <location>
        <begin position="32"/>
        <end position="404"/>
    </location>
</feature>
<feature type="transmembrane region" description="Helical" evidence="5">
    <location>
        <begin position="358"/>
        <end position="385"/>
    </location>
</feature>
<comment type="subcellular location">
    <subcellularLocation>
        <location evidence="1">Membrane</location>
        <topology evidence="1">Multi-pass membrane protein</topology>
    </subcellularLocation>
</comment>
<feature type="transmembrane region" description="Helical" evidence="5">
    <location>
        <begin position="158"/>
        <end position="180"/>
    </location>
</feature>
<evidence type="ECO:0000256" key="5">
    <source>
        <dbReference type="SAM" id="Phobius"/>
    </source>
</evidence>
<evidence type="ECO:0000313" key="8">
    <source>
        <dbReference type="Proteomes" id="UP001564657"/>
    </source>
</evidence>
<keyword evidence="3 5" id="KW-1133">Transmembrane helix</keyword>
<feature type="transmembrane region" description="Helical" evidence="5">
    <location>
        <begin position="192"/>
        <end position="212"/>
    </location>
</feature>
<dbReference type="Pfam" id="PF00324">
    <property type="entry name" value="AA_permease"/>
    <property type="match status" value="1"/>
</dbReference>
<evidence type="ECO:0000313" key="7">
    <source>
        <dbReference type="EMBL" id="MEY7999211.1"/>
    </source>
</evidence>
<feature type="transmembrane region" description="Helical" evidence="5">
    <location>
        <begin position="127"/>
        <end position="146"/>
    </location>
</feature>
<dbReference type="InterPro" id="IPR050367">
    <property type="entry name" value="APC_superfamily"/>
</dbReference>
<feature type="transmembrane region" description="Helical" evidence="5">
    <location>
        <begin position="397"/>
        <end position="419"/>
    </location>
</feature>
<feature type="transmembrane region" description="Helical" evidence="5">
    <location>
        <begin position="272"/>
        <end position="301"/>
    </location>
</feature>
<accession>A0ABV4BK88</accession>
<feature type="transmembrane region" description="Helical" evidence="5">
    <location>
        <begin position="232"/>
        <end position="252"/>
    </location>
</feature>
<keyword evidence="2 5" id="KW-0812">Transmembrane</keyword>
<dbReference type="PIRSF" id="PIRSF006060">
    <property type="entry name" value="AA_transporter"/>
    <property type="match status" value="1"/>
</dbReference>
<proteinExistence type="predicted"/>
<evidence type="ECO:0000256" key="4">
    <source>
        <dbReference type="ARBA" id="ARBA00023136"/>
    </source>
</evidence>
<keyword evidence="4 5" id="KW-0472">Membrane</keyword>
<feature type="transmembrane region" description="Helical" evidence="5">
    <location>
        <begin position="333"/>
        <end position="352"/>
    </location>
</feature>
<dbReference type="Proteomes" id="UP001564657">
    <property type="component" value="Unassembled WGS sequence"/>
</dbReference>
<dbReference type="EMBL" id="JBGEWD010000002">
    <property type="protein sequence ID" value="MEY7999211.1"/>
    <property type="molecule type" value="Genomic_DNA"/>
</dbReference>
<keyword evidence="8" id="KW-1185">Reference proteome</keyword>
<feature type="transmembrane region" description="Helical" evidence="5">
    <location>
        <begin position="91"/>
        <end position="115"/>
    </location>
</feature>
<gene>
    <name evidence="7" type="ORF">AB8U03_03185</name>
</gene>
<organism evidence="7 8">
    <name type="scientific">Clostridium moutaii</name>
    <dbReference type="NCBI Taxonomy" id="3240932"/>
    <lineage>
        <taxon>Bacteria</taxon>
        <taxon>Bacillati</taxon>
        <taxon>Bacillota</taxon>
        <taxon>Clostridia</taxon>
        <taxon>Eubacteriales</taxon>
        <taxon>Clostridiaceae</taxon>
        <taxon>Clostridium</taxon>
    </lineage>
</organism>
<reference evidence="7 8" key="1">
    <citation type="submission" date="2024-08" db="EMBL/GenBank/DDBJ databases">
        <title>Clostridium lapicellarii sp. nov., and Clostridium renhuaiense sp. nov., two species isolated from the mud in a fermentation cellar used for producing sauce-flavour Chinese liquors.</title>
        <authorList>
            <person name="Yang F."/>
            <person name="Wang H."/>
            <person name="Chen L.Q."/>
            <person name="Zhou N."/>
            <person name="Lu J.J."/>
            <person name="Pu X.X."/>
            <person name="Wan B."/>
            <person name="Wang L."/>
            <person name="Liu S.J."/>
        </authorList>
    </citation>
    <scope>NUCLEOTIDE SEQUENCE [LARGE SCALE GENOMIC DNA]</scope>
    <source>
        <strain evidence="7 8">MT-5</strain>
    </source>
</reference>
<dbReference type="Gene3D" id="1.20.1740.10">
    <property type="entry name" value="Amino acid/polyamine transporter I"/>
    <property type="match status" value="1"/>
</dbReference>